<dbReference type="InParanoid" id="A0A2T3AB80"/>
<dbReference type="EMBL" id="KZ678420">
    <property type="protein sequence ID" value="PSR90386.1"/>
    <property type="molecule type" value="Genomic_DNA"/>
</dbReference>
<gene>
    <name evidence="1" type="ORF">BD289DRAFT_216408</name>
</gene>
<dbReference type="Proteomes" id="UP000241462">
    <property type="component" value="Unassembled WGS sequence"/>
</dbReference>
<proteinExistence type="predicted"/>
<evidence type="ECO:0000313" key="1">
    <source>
        <dbReference type="EMBL" id="PSR90386.1"/>
    </source>
</evidence>
<reference evidence="1 2" key="1">
    <citation type="journal article" date="2018" name="Mycol. Prog.">
        <title>Coniella lustricola, a new species from submerged detritus.</title>
        <authorList>
            <person name="Raudabaugh D.B."/>
            <person name="Iturriaga T."/>
            <person name="Carver A."/>
            <person name="Mondo S."/>
            <person name="Pangilinan J."/>
            <person name="Lipzen A."/>
            <person name="He G."/>
            <person name="Amirebrahimi M."/>
            <person name="Grigoriev I.V."/>
            <person name="Miller A.N."/>
        </authorList>
    </citation>
    <scope>NUCLEOTIDE SEQUENCE [LARGE SCALE GENOMIC DNA]</scope>
    <source>
        <strain evidence="1 2">B22-T-1</strain>
    </source>
</reference>
<sequence length="319" mass="34921">MSGLSPTVSKYQVPLYHSLYSALLAFSCLFSLPVVPASPVPRRSVPIPTAFFVSLCHSLPPSLPPPPSTHARTHATLTHTHLDLLSFSFSSSHFPSHAIPLFVSTYLTSYRHPPAPYPSTFHAFGPPLPPACFHLPSSHPRLASRRFSAIVRATGPPFGTTAFAEHPLKPYLLAAWLCFCCWRPTSLHQVTVLCCFALCVLCSVLVSKHQRVAASASLAKSTNEALDHAIFDGPSSTNLSQGCLQHPALCCLPLPVLSGYTQQRLQLPLFWNLVLQYIVITRNKTSTFCLLPTRLTYPLPTLGYRPTQTTKPGPTDKKS</sequence>
<keyword evidence="2" id="KW-1185">Reference proteome</keyword>
<protein>
    <submittedName>
        <fullName evidence="1">Uncharacterized protein</fullName>
    </submittedName>
</protein>
<organism evidence="1 2">
    <name type="scientific">Coniella lustricola</name>
    <dbReference type="NCBI Taxonomy" id="2025994"/>
    <lineage>
        <taxon>Eukaryota</taxon>
        <taxon>Fungi</taxon>
        <taxon>Dikarya</taxon>
        <taxon>Ascomycota</taxon>
        <taxon>Pezizomycotina</taxon>
        <taxon>Sordariomycetes</taxon>
        <taxon>Sordariomycetidae</taxon>
        <taxon>Diaporthales</taxon>
        <taxon>Schizoparmaceae</taxon>
        <taxon>Coniella</taxon>
    </lineage>
</organism>
<accession>A0A2T3AB80</accession>
<evidence type="ECO:0000313" key="2">
    <source>
        <dbReference type="Proteomes" id="UP000241462"/>
    </source>
</evidence>
<dbReference type="AlphaFoldDB" id="A0A2T3AB80"/>
<name>A0A2T3AB80_9PEZI</name>